<reference evidence="3" key="1">
    <citation type="journal article" date="2011" name="Genome Biol.">
        <title>Comparative genomics of the social amoebae Dictyostelium discoideum and Dictyostelium purpureum.</title>
        <authorList>
            <consortium name="US DOE Joint Genome Institute (JGI-PGF)"/>
            <person name="Sucgang R."/>
            <person name="Kuo A."/>
            <person name="Tian X."/>
            <person name="Salerno W."/>
            <person name="Parikh A."/>
            <person name="Feasley C.L."/>
            <person name="Dalin E."/>
            <person name="Tu H."/>
            <person name="Huang E."/>
            <person name="Barry K."/>
            <person name="Lindquist E."/>
            <person name="Shapiro H."/>
            <person name="Bruce D."/>
            <person name="Schmutz J."/>
            <person name="Salamov A."/>
            <person name="Fey P."/>
            <person name="Gaudet P."/>
            <person name="Anjard C."/>
            <person name="Babu M.M."/>
            <person name="Basu S."/>
            <person name="Bushmanova Y."/>
            <person name="van der Wel H."/>
            <person name="Katoh-Kurasawa M."/>
            <person name="Dinh C."/>
            <person name="Coutinho P.M."/>
            <person name="Saito T."/>
            <person name="Elias M."/>
            <person name="Schaap P."/>
            <person name="Kay R.R."/>
            <person name="Henrissat B."/>
            <person name="Eichinger L."/>
            <person name="Rivero F."/>
            <person name="Putnam N.H."/>
            <person name="West C.M."/>
            <person name="Loomis W.F."/>
            <person name="Chisholm R.L."/>
            <person name="Shaulsky G."/>
            <person name="Strassmann J.E."/>
            <person name="Queller D.C."/>
            <person name="Kuspa A."/>
            <person name="Grigoriev I.V."/>
        </authorList>
    </citation>
    <scope>NUCLEOTIDE SEQUENCE [LARGE SCALE GENOMIC DNA]</scope>
    <source>
        <strain evidence="3">QSDP1</strain>
    </source>
</reference>
<dbReference type="GeneID" id="10508102"/>
<dbReference type="AlphaFoldDB" id="F0ZY88"/>
<evidence type="ECO:0000313" key="2">
    <source>
        <dbReference type="EMBL" id="EGC31105.1"/>
    </source>
</evidence>
<sequence>MNNLNENFKINNTDIIDNCKNTAQPQPSPSQPTTQFNSEPHDFFEEIKREDDTRLMSYSL</sequence>
<name>F0ZY88_DICPU</name>
<dbReference type="InParanoid" id="F0ZY88"/>
<protein>
    <submittedName>
        <fullName evidence="2">Uncharacterized protein</fullName>
    </submittedName>
</protein>
<proteinExistence type="predicted"/>
<dbReference type="RefSeq" id="XP_003292382.1">
    <property type="nucleotide sequence ID" value="XM_003292334.1"/>
</dbReference>
<dbReference type="VEuPathDB" id="AmoebaDB:DICPUDRAFT_157094"/>
<gene>
    <name evidence="2" type="ORF">DICPUDRAFT_157094</name>
</gene>
<organism evidence="2 3">
    <name type="scientific">Dictyostelium purpureum</name>
    <name type="common">Slime mold</name>
    <dbReference type="NCBI Taxonomy" id="5786"/>
    <lineage>
        <taxon>Eukaryota</taxon>
        <taxon>Amoebozoa</taxon>
        <taxon>Evosea</taxon>
        <taxon>Eumycetozoa</taxon>
        <taxon>Dictyostelia</taxon>
        <taxon>Dictyosteliales</taxon>
        <taxon>Dictyosteliaceae</taxon>
        <taxon>Dictyostelium</taxon>
    </lineage>
</organism>
<keyword evidence="3" id="KW-1185">Reference proteome</keyword>
<evidence type="ECO:0000313" key="3">
    <source>
        <dbReference type="Proteomes" id="UP000001064"/>
    </source>
</evidence>
<feature type="region of interest" description="Disordered" evidence="1">
    <location>
        <begin position="18"/>
        <end position="39"/>
    </location>
</feature>
<dbReference type="Proteomes" id="UP000001064">
    <property type="component" value="Unassembled WGS sequence"/>
</dbReference>
<dbReference type="EMBL" id="GL871277">
    <property type="protein sequence ID" value="EGC31105.1"/>
    <property type="molecule type" value="Genomic_DNA"/>
</dbReference>
<accession>F0ZY88</accession>
<dbReference type="KEGG" id="dpp:DICPUDRAFT_157094"/>
<dbReference type="FunCoup" id="F0ZY88">
    <property type="interactions" value="937"/>
</dbReference>
<evidence type="ECO:0000256" key="1">
    <source>
        <dbReference type="SAM" id="MobiDB-lite"/>
    </source>
</evidence>